<proteinExistence type="predicted"/>
<dbReference type="Proteomes" id="UP000248790">
    <property type="component" value="Unassembled WGS sequence"/>
</dbReference>
<feature type="transmembrane region" description="Helical" evidence="1">
    <location>
        <begin position="6"/>
        <end position="25"/>
    </location>
</feature>
<dbReference type="PANTHER" id="PTHR34543">
    <property type="entry name" value="PROTEIN ABA DEFICIENT 4, CHLOROPLASTIC"/>
    <property type="match status" value="1"/>
</dbReference>
<protein>
    <submittedName>
        <fullName evidence="2">Uncharacterized protein DUF4281</fullName>
    </submittedName>
</protein>
<dbReference type="EMBL" id="QLMC01000001">
    <property type="protein sequence ID" value="RAK02442.1"/>
    <property type="molecule type" value="Genomic_DNA"/>
</dbReference>
<dbReference type="RefSeq" id="WP_111626643.1">
    <property type="nucleotide sequence ID" value="NZ_QLMC01000001.1"/>
</dbReference>
<dbReference type="Pfam" id="PF14108">
    <property type="entry name" value="ABA4-like"/>
    <property type="match status" value="1"/>
</dbReference>
<keyword evidence="1" id="KW-1133">Transmembrane helix</keyword>
<evidence type="ECO:0000313" key="2">
    <source>
        <dbReference type="EMBL" id="RAK02442.1"/>
    </source>
</evidence>
<dbReference type="AlphaFoldDB" id="A0A327X9Y5"/>
<feature type="transmembrane region" description="Helical" evidence="1">
    <location>
        <begin position="78"/>
        <end position="98"/>
    </location>
</feature>
<keyword evidence="3" id="KW-1185">Reference proteome</keyword>
<accession>A0A327X9Y5</accession>
<dbReference type="InterPro" id="IPR025461">
    <property type="entry name" value="ABA4-like"/>
</dbReference>
<keyword evidence="1" id="KW-0812">Transmembrane</keyword>
<keyword evidence="1" id="KW-0472">Membrane</keyword>
<evidence type="ECO:0000256" key="1">
    <source>
        <dbReference type="SAM" id="Phobius"/>
    </source>
</evidence>
<dbReference type="PANTHER" id="PTHR34543:SF1">
    <property type="entry name" value="PROTEIN ABA DEFICIENT 4, CHLOROPLASTIC"/>
    <property type="match status" value="1"/>
</dbReference>
<organism evidence="2 3">
    <name type="scientific">Larkinella arboricola</name>
    <dbReference type="NCBI Taxonomy" id="643671"/>
    <lineage>
        <taxon>Bacteria</taxon>
        <taxon>Pseudomonadati</taxon>
        <taxon>Bacteroidota</taxon>
        <taxon>Cytophagia</taxon>
        <taxon>Cytophagales</taxon>
        <taxon>Spirosomataceae</taxon>
        <taxon>Larkinella</taxon>
    </lineage>
</organism>
<reference evidence="2 3" key="1">
    <citation type="submission" date="2018-06" db="EMBL/GenBank/DDBJ databases">
        <title>Genomic Encyclopedia of Archaeal and Bacterial Type Strains, Phase II (KMG-II): from individual species to whole genera.</title>
        <authorList>
            <person name="Goeker M."/>
        </authorList>
    </citation>
    <scope>NUCLEOTIDE SEQUENCE [LARGE SCALE GENOMIC DNA]</scope>
    <source>
        <strain evidence="2 3">DSM 21851</strain>
    </source>
</reference>
<evidence type="ECO:0000313" key="3">
    <source>
        <dbReference type="Proteomes" id="UP000248790"/>
    </source>
</evidence>
<sequence>MTPDIVFQIANALVLPQWILMIVAPRWHPTDFLTKTLLIPAILAIFYIFYLFFGSSGLDFQSFSTLAGIKTLFSKDTAVLAGWIHYLAFDLTVGSWMLRNAQRRQVAHAWLVPCLIFSFLLGPVGLLLYLIVRTVKRKKLY</sequence>
<feature type="transmembrane region" description="Helical" evidence="1">
    <location>
        <begin position="110"/>
        <end position="132"/>
    </location>
</feature>
<feature type="transmembrane region" description="Helical" evidence="1">
    <location>
        <begin position="37"/>
        <end position="58"/>
    </location>
</feature>
<name>A0A327X9Y5_LARAB</name>
<gene>
    <name evidence="2" type="ORF">LX87_00562</name>
</gene>
<dbReference type="OrthoDB" id="345237at2"/>
<comment type="caution">
    <text evidence="2">The sequence shown here is derived from an EMBL/GenBank/DDBJ whole genome shotgun (WGS) entry which is preliminary data.</text>
</comment>